<dbReference type="GO" id="GO:0051539">
    <property type="term" value="F:4 iron, 4 sulfur cluster binding"/>
    <property type="evidence" value="ECO:0007669"/>
    <property type="project" value="UniProtKB-KW"/>
</dbReference>
<organism evidence="12 13">
    <name type="scientific">Sphingomonas taxi</name>
    <dbReference type="NCBI Taxonomy" id="1549858"/>
    <lineage>
        <taxon>Bacteria</taxon>
        <taxon>Pseudomonadati</taxon>
        <taxon>Pseudomonadota</taxon>
        <taxon>Alphaproteobacteria</taxon>
        <taxon>Sphingomonadales</taxon>
        <taxon>Sphingomonadaceae</taxon>
        <taxon>Sphingomonas</taxon>
    </lineage>
</organism>
<dbReference type="Pfam" id="PF00384">
    <property type="entry name" value="Molybdopterin"/>
    <property type="match status" value="1"/>
</dbReference>
<proteinExistence type="inferred from homology"/>
<gene>
    <name evidence="12" type="ORF">DI640_06160</name>
</gene>
<dbReference type="GO" id="GO:0030151">
    <property type="term" value="F:molybdenum ion binding"/>
    <property type="evidence" value="ECO:0007669"/>
    <property type="project" value="InterPro"/>
</dbReference>
<evidence type="ECO:0000256" key="7">
    <source>
        <dbReference type="ARBA" id="ARBA00023002"/>
    </source>
</evidence>
<dbReference type="GO" id="GO:0045333">
    <property type="term" value="P:cellular respiration"/>
    <property type="evidence" value="ECO:0007669"/>
    <property type="project" value="UniProtKB-ARBA"/>
</dbReference>
<keyword evidence="6" id="KW-0479">Metal-binding</keyword>
<dbReference type="PIRSF" id="PIRSF000144">
    <property type="entry name" value="CbbBc"/>
    <property type="match status" value="1"/>
</dbReference>
<sequence>MRDKRPDGRPDGIADYTGPAGGWGALKAVAVSLKAQQIVVRGGQTLLKSNQPDGFDCPSCAWPDPKHTSSFEFCENGAKAVAWESTAKTIGADFFAAHSVSDIWQQSDHWIEDQGRVTEPLRYNAATDHYEVVSWDEAMRGIGAGLAAVPDPNQAEFYTSGRCSNEAAFLFQLFVRMYGTNNFPDCSNMCHEATSVGLPKSIGIGKGTVSLEDFDHADLILSIGHNPGTNHPRMMATLREVSKRGGKIIVFNPLKERSLERFESPQSVVEMATMSATPIASSYYQVKVGGDAAALKGIAKALVALDEAAKVSGGEPALDHAFIAEHTAGLDDYIADLATTEWADIERSSGLSRTDLEEVALAYSKSKATICCYGMGVTQHRTGTTNVQQIANLLLLRGNMGKPGAGICPLRGHSNVQGDRTVGITERPMPVLLDAMRDVFGFEPPRDHGHSVVESIAAMRDGKAKAIVCLGGNLAIASSDPQACAEGFRNLDLAVHITTKLNRTMLLMAKSTYILPCLGRTELDMQATGQQAVTVEDSMSMVHASRGFLMPPGENVKSEIWIVGEIAKATFVAKGRAPIEVDWDAYVGDYSLIRDKIEAVFPAFADYNARIRKPGGFHLPNSAAMREWKTDSGKANFIVTQGVEKDESAGDPTVLRLTTLRAHDQYNTTVYSLDDRYRGVFGRRDILFMNERDMARLGHKEGDVVDIATALQFARPDRVVQKLMLVRYALPDGCVASYYPETQPLIALEDHDPQSFTPSYKSIPVTVRPAAADMGSDRGVVRAGIVGQKSKIDA</sequence>
<dbReference type="Gene3D" id="3.40.50.740">
    <property type="match status" value="1"/>
</dbReference>
<evidence type="ECO:0000256" key="3">
    <source>
        <dbReference type="ARBA" id="ARBA00010312"/>
    </source>
</evidence>
<evidence type="ECO:0000256" key="4">
    <source>
        <dbReference type="ARBA" id="ARBA00022485"/>
    </source>
</evidence>
<dbReference type="GO" id="GO:0016020">
    <property type="term" value="C:membrane"/>
    <property type="evidence" value="ECO:0007669"/>
    <property type="project" value="TreeGrafter"/>
</dbReference>
<dbReference type="InterPro" id="IPR006657">
    <property type="entry name" value="MoPterin_dinucl-bd_dom"/>
</dbReference>
<dbReference type="InterPro" id="IPR006656">
    <property type="entry name" value="Mopterin_OxRdtase"/>
</dbReference>
<evidence type="ECO:0000256" key="9">
    <source>
        <dbReference type="ARBA" id="ARBA00023014"/>
    </source>
</evidence>
<dbReference type="AlphaFoldDB" id="A0A2W4Z520"/>
<comment type="caution">
    <text evidence="12">The sequence shown here is derived from an EMBL/GenBank/DDBJ whole genome shotgun (WGS) entry which is preliminary data.</text>
</comment>
<dbReference type="Gene3D" id="2.40.40.20">
    <property type="match status" value="1"/>
</dbReference>
<evidence type="ECO:0000256" key="5">
    <source>
        <dbReference type="ARBA" id="ARBA00022505"/>
    </source>
</evidence>
<accession>A0A2W4Z520</accession>
<feature type="domain" description="Molybdopterin dinucleotide-binding" evidence="11">
    <location>
        <begin position="655"/>
        <end position="763"/>
    </location>
</feature>
<dbReference type="NCBIfam" id="TIGR01701">
    <property type="entry name" value="Fdhalpha-like"/>
    <property type="match status" value="1"/>
</dbReference>
<dbReference type="Pfam" id="PF01568">
    <property type="entry name" value="Molydop_binding"/>
    <property type="match status" value="1"/>
</dbReference>
<dbReference type="PANTHER" id="PTHR43105">
    <property type="entry name" value="RESPIRATORY NITRATE REDUCTASE"/>
    <property type="match status" value="1"/>
</dbReference>
<dbReference type="InterPro" id="IPR010046">
    <property type="entry name" value="Mopterin_OxRdtse_a_bac"/>
</dbReference>
<evidence type="ECO:0000313" key="13">
    <source>
        <dbReference type="Proteomes" id="UP000249555"/>
    </source>
</evidence>
<dbReference type="EMBL" id="QFMX01000005">
    <property type="protein sequence ID" value="PZO74839.1"/>
    <property type="molecule type" value="Genomic_DNA"/>
</dbReference>
<keyword evidence="8" id="KW-0408">Iron</keyword>
<comment type="similarity">
    <text evidence="3">Belongs to the prokaryotic molybdopterin-containing oxidoreductase family.</text>
</comment>
<reference evidence="12 13" key="1">
    <citation type="submission" date="2017-08" db="EMBL/GenBank/DDBJ databases">
        <title>Infants hospitalized years apart are colonized by the same room-sourced microbial strains.</title>
        <authorList>
            <person name="Brooks B."/>
            <person name="Olm M.R."/>
            <person name="Firek B.A."/>
            <person name="Baker R."/>
            <person name="Thomas B.C."/>
            <person name="Morowitz M.J."/>
            <person name="Banfield J.F."/>
        </authorList>
    </citation>
    <scope>NUCLEOTIDE SEQUENCE [LARGE SCALE GENOMIC DNA]</scope>
    <source>
        <strain evidence="12">S2_018_000_R3_119</strain>
    </source>
</reference>
<dbReference type="GO" id="GO:1990204">
    <property type="term" value="C:oxidoreductase complex"/>
    <property type="evidence" value="ECO:0007669"/>
    <property type="project" value="UniProtKB-ARBA"/>
</dbReference>
<keyword evidence="7" id="KW-0560">Oxidoreductase</keyword>
<dbReference type="Gene3D" id="3.40.228.10">
    <property type="entry name" value="Dimethylsulfoxide Reductase, domain 2"/>
    <property type="match status" value="1"/>
</dbReference>
<feature type="domain" description="Molybdopterin oxidoreductase" evidence="10">
    <location>
        <begin position="126"/>
        <end position="568"/>
    </location>
</feature>
<evidence type="ECO:0000259" key="11">
    <source>
        <dbReference type="Pfam" id="PF01568"/>
    </source>
</evidence>
<dbReference type="PANTHER" id="PTHR43105:SF4">
    <property type="entry name" value="PROTEIN YDEP"/>
    <property type="match status" value="1"/>
</dbReference>
<dbReference type="SUPFAM" id="SSF50692">
    <property type="entry name" value="ADC-like"/>
    <property type="match status" value="1"/>
</dbReference>
<dbReference type="InterPro" id="IPR009010">
    <property type="entry name" value="Asp_de-COase-like_dom_sf"/>
</dbReference>
<dbReference type="InterPro" id="IPR050123">
    <property type="entry name" value="Prok_molybdopt-oxidoreductase"/>
</dbReference>
<evidence type="ECO:0000256" key="1">
    <source>
        <dbReference type="ARBA" id="ARBA00001942"/>
    </source>
</evidence>
<evidence type="ECO:0000256" key="8">
    <source>
        <dbReference type="ARBA" id="ARBA00023004"/>
    </source>
</evidence>
<dbReference type="GO" id="GO:0008863">
    <property type="term" value="F:formate dehydrogenase (NAD+) activity"/>
    <property type="evidence" value="ECO:0007669"/>
    <property type="project" value="InterPro"/>
</dbReference>
<evidence type="ECO:0000256" key="2">
    <source>
        <dbReference type="ARBA" id="ARBA00001966"/>
    </source>
</evidence>
<comment type="cofactor">
    <cofactor evidence="1">
        <name>Mo-bis(molybdopterin guanine dinucleotide)</name>
        <dbReference type="ChEBI" id="CHEBI:60539"/>
    </cofactor>
</comment>
<protein>
    <submittedName>
        <fullName evidence="12">CbbBc protein</fullName>
    </submittedName>
</protein>
<evidence type="ECO:0000259" key="10">
    <source>
        <dbReference type="Pfam" id="PF00384"/>
    </source>
</evidence>
<name>A0A2W4Z520_9SPHN</name>
<dbReference type="SUPFAM" id="SSF53706">
    <property type="entry name" value="Formate dehydrogenase/DMSO reductase, domains 1-3"/>
    <property type="match status" value="1"/>
</dbReference>
<dbReference type="Proteomes" id="UP000249555">
    <property type="component" value="Unassembled WGS sequence"/>
</dbReference>
<comment type="cofactor">
    <cofactor evidence="2">
        <name>[4Fe-4S] cluster</name>
        <dbReference type="ChEBI" id="CHEBI:49883"/>
    </cofactor>
</comment>
<dbReference type="CDD" id="cd02787">
    <property type="entry name" value="MopB_CT_ydeP"/>
    <property type="match status" value="1"/>
</dbReference>
<dbReference type="CDD" id="cd02767">
    <property type="entry name" value="MopB_ydeP"/>
    <property type="match status" value="1"/>
</dbReference>
<keyword evidence="5" id="KW-0500">Molybdenum</keyword>
<dbReference type="GO" id="GO:0043546">
    <property type="term" value="F:molybdopterin cofactor binding"/>
    <property type="evidence" value="ECO:0007669"/>
    <property type="project" value="InterPro"/>
</dbReference>
<keyword evidence="9" id="KW-0411">Iron-sulfur</keyword>
<keyword evidence="4" id="KW-0004">4Fe-4S</keyword>
<evidence type="ECO:0000313" key="12">
    <source>
        <dbReference type="EMBL" id="PZO74839.1"/>
    </source>
</evidence>
<dbReference type="InterPro" id="IPR037951">
    <property type="entry name" value="MopB_CT_YdeP"/>
</dbReference>
<dbReference type="InterPro" id="IPR041953">
    <property type="entry name" value="YdeP_MopB"/>
</dbReference>
<evidence type="ECO:0000256" key="6">
    <source>
        <dbReference type="ARBA" id="ARBA00022723"/>
    </source>
</evidence>